<keyword evidence="2" id="KW-1185">Reference proteome</keyword>
<evidence type="ECO:0000313" key="2">
    <source>
        <dbReference type="Proteomes" id="UP001595947"/>
    </source>
</evidence>
<dbReference type="InterPro" id="IPR011004">
    <property type="entry name" value="Trimer_LpxA-like_sf"/>
</dbReference>
<evidence type="ECO:0008006" key="3">
    <source>
        <dbReference type="Google" id="ProtNLM"/>
    </source>
</evidence>
<dbReference type="Proteomes" id="UP001595947">
    <property type="component" value="Unassembled WGS sequence"/>
</dbReference>
<name>A0ABV9YMH2_9PSEU</name>
<dbReference type="EMBL" id="JBHSIV010000012">
    <property type="protein sequence ID" value="MFC5063208.1"/>
    <property type="molecule type" value="Genomic_DNA"/>
</dbReference>
<accession>A0ABV9YMH2</accession>
<dbReference type="SUPFAM" id="SSF51161">
    <property type="entry name" value="Trimeric LpxA-like enzymes"/>
    <property type="match status" value="1"/>
</dbReference>
<comment type="caution">
    <text evidence="1">The sequence shown here is derived from an EMBL/GenBank/DDBJ whole genome shotgun (WGS) entry which is preliminary data.</text>
</comment>
<dbReference type="Gene3D" id="2.160.10.10">
    <property type="entry name" value="Hexapeptide repeat proteins"/>
    <property type="match status" value="1"/>
</dbReference>
<gene>
    <name evidence="1" type="ORF">ACFPBZ_13395</name>
</gene>
<protein>
    <recommendedName>
        <fullName evidence="3">Acetyltransferase</fullName>
    </recommendedName>
</protein>
<dbReference type="RefSeq" id="WP_378036557.1">
    <property type="nucleotide sequence ID" value="NZ_JBHSIV010000012.1"/>
</dbReference>
<evidence type="ECO:0000313" key="1">
    <source>
        <dbReference type="EMBL" id="MFC5063208.1"/>
    </source>
</evidence>
<reference evidence="2" key="1">
    <citation type="journal article" date="2019" name="Int. J. Syst. Evol. Microbiol.">
        <title>The Global Catalogue of Microorganisms (GCM) 10K type strain sequencing project: providing services to taxonomists for standard genome sequencing and annotation.</title>
        <authorList>
            <consortium name="The Broad Institute Genomics Platform"/>
            <consortium name="The Broad Institute Genome Sequencing Center for Infectious Disease"/>
            <person name="Wu L."/>
            <person name="Ma J."/>
        </authorList>
    </citation>
    <scope>NUCLEOTIDE SEQUENCE [LARGE SCALE GENOMIC DNA]</scope>
    <source>
        <strain evidence="2">CGMCC 4.7093</strain>
    </source>
</reference>
<proteinExistence type="predicted"/>
<sequence length="256" mass="27827">MRVPVRQADVEAPVRDAPEIDVESVLVCPRRHLRSRRLRLLVALVMVLAPRRVRRFLAVRLLGHDVHPRAHLGRALVDVDRLVMDEGSVISAGNVIRGCELVLLERDAKMGMFNLVNSVRRDTGFYAGVDRLPSLVMRRAALITTLHVIDACARVEFGPWGTLAGFGSLVQTHSVDFEAVRQDALPVSVGDHALVMSRSVLLPGSSVPDASLIAAGGVVSRALPDEPALYGGVPVKAVRPLDPTAAFFVRRAVDVH</sequence>
<organism evidence="1 2">
    <name type="scientific">Actinomycetospora atypica</name>
    <dbReference type="NCBI Taxonomy" id="1290095"/>
    <lineage>
        <taxon>Bacteria</taxon>
        <taxon>Bacillati</taxon>
        <taxon>Actinomycetota</taxon>
        <taxon>Actinomycetes</taxon>
        <taxon>Pseudonocardiales</taxon>
        <taxon>Pseudonocardiaceae</taxon>
        <taxon>Actinomycetospora</taxon>
    </lineage>
</organism>